<dbReference type="PANTHER" id="PTHR33495">
    <property type="entry name" value="ANTI-SIGMA FACTOR ANTAGONIST TM_1081-RELATED-RELATED"/>
    <property type="match status" value="1"/>
</dbReference>
<dbReference type="GO" id="GO:0043856">
    <property type="term" value="F:anti-sigma factor antagonist activity"/>
    <property type="evidence" value="ECO:0007669"/>
    <property type="project" value="InterPro"/>
</dbReference>
<feature type="domain" description="STAS" evidence="3">
    <location>
        <begin position="9"/>
        <end position="113"/>
    </location>
</feature>
<dbReference type="NCBIfam" id="TIGR00377">
    <property type="entry name" value="ant_ant_sig"/>
    <property type="match status" value="1"/>
</dbReference>
<dbReference type="Gene3D" id="3.30.750.24">
    <property type="entry name" value="STAS domain"/>
    <property type="match status" value="1"/>
</dbReference>
<dbReference type="PROSITE" id="PS50801">
    <property type="entry name" value="STAS"/>
    <property type="match status" value="1"/>
</dbReference>
<dbReference type="EMBL" id="MTBP01000001">
    <property type="protein sequence ID" value="POM25936.1"/>
    <property type="molecule type" value="Genomic_DNA"/>
</dbReference>
<sequence length="113" mass="12239">MALSVPPARRESVDIAESWQVCRIRGDLDCTRADLLRAYVDAALEPPVPGGPPRIALHLADVPFCDSYGLSALVYAAKRLRAEGGALRVTSASRQVRSLIRRCGLDCLLPLPD</sequence>
<accession>A0A2P4ULL0</accession>
<dbReference type="RefSeq" id="WP_103560979.1">
    <property type="nucleotide sequence ID" value="NZ_MTBP01000001.1"/>
</dbReference>
<evidence type="ECO:0000256" key="2">
    <source>
        <dbReference type="RuleBase" id="RU003749"/>
    </source>
</evidence>
<dbReference type="SUPFAM" id="SSF52091">
    <property type="entry name" value="SpoIIaa-like"/>
    <property type="match status" value="1"/>
</dbReference>
<evidence type="ECO:0000259" key="3">
    <source>
        <dbReference type="PROSITE" id="PS50801"/>
    </source>
</evidence>
<dbReference type="Proteomes" id="UP000242367">
    <property type="component" value="Unassembled WGS sequence"/>
</dbReference>
<dbReference type="InterPro" id="IPR036513">
    <property type="entry name" value="STAS_dom_sf"/>
</dbReference>
<evidence type="ECO:0000256" key="1">
    <source>
        <dbReference type="ARBA" id="ARBA00009013"/>
    </source>
</evidence>
<dbReference type="PANTHER" id="PTHR33495:SF2">
    <property type="entry name" value="ANTI-SIGMA FACTOR ANTAGONIST TM_1081-RELATED"/>
    <property type="match status" value="1"/>
</dbReference>
<evidence type="ECO:0000313" key="5">
    <source>
        <dbReference type="Proteomes" id="UP000242367"/>
    </source>
</evidence>
<organism evidence="4 5">
    <name type="scientific">Actinomadura rubteroloni</name>
    <dbReference type="NCBI Taxonomy" id="1926885"/>
    <lineage>
        <taxon>Bacteria</taxon>
        <taxon>Bacillati</taxon>
        <taxon>Actinomycetota</taxon>
        <taxon>Actinomycetes</taxon>
        <taxon>Streptosporangiales</taxon>
        <taxon>Thermomonosporaceae</taxon>
        <taxon>Actinomadura</taxon>
    </lineage>
</organism>
<keyword evidence="5" id="KW-1185">Reference proteome</keyword>
<dbReference type="AlphaFoldDB" id="A0A2P4ULL0"/>
<reference evidence="4 5" key="1">
    <citation type="journal article" date="2017" name="Chemistry">
        <title>Isolation, Biosynthesis and Chemical Modifications of Rubterolones A-F: Rare Tropolone Alkaloids from Actinomadura sp. 5-2.</title>
        <authorList>
            <person name="Guo H."/>
            <person name="Benndorf R."/>
            <person name="Leichnitz D."/>
            <person name="Klassen J.L."/>
            <person name="Vollmers J."/>
            <person name="Gorls H."/>
            <person name="Steinacker M."/>
            <person name="Weigel C."/>
            <person name="Dahse H.M."/>
            <person name="Kaster A.K."/>
            <person name="de Beer Z.W."/>
            <person name="Poulsen M."/>
            <person name="Beemelmanns C."/>
        </authorList>
    </citation>
    <scope>NUCLEOTIDE SEQUENCE [LARGE SCALE GENOMIC DNA]</scope>
    <source>
        <strain evidence="4 5">5-2</strain>
    </source>
</reference>
<dbReference type="InterPro" id="IPR002645">
    <property type="entry name" value="STAS_dom"/>
</dbReference>
<dbReference type="CDD" id="cd07043">
    <property type="entry name" value="STAS_anti-anti-sigma_factors"/>
    <property type="match status" value="1"/>
</dbReference>
<proteinExistence type="inferred from homology"/>
<gene>
    <name evidence="4" type="primary">spoIIAA</name>
    <name evidence="4" type="ORF">BTM25_03200</name>
</gene>
<name>A0A2P4ULL0_9ACTN</name>
<protein>
    <recommendedName>
        <fullName evidence="2">Anti-sigma factor antagonist</fullName>
    </recommendedName>
</protein>
<dbReference type="InterPro" id="IPR003658">
    <property type="entry name" value="Anti-sigma_ant"/>
</dbReference>
<comment type="caution">
    <text evidence="4">The sequence shown here is derived from an EMBL/GenBank/DDBJ whole genome shotgun (WGS) entry which is preliminary data.</text>
</comment>
<comment type="similarity">
    <text evidence="1 2">Belongs to the anti-sigma-factor antagonist family.</text>
</comment>
<evidence type="ECO:0000313" key="4">
    <source>
        <dbReference type="EMBL" id="POM25936.1"/>
    </source>
</evidence>
<dbReference type="Pfam" id="PF01740">
    <property type="entry name" value="STAS"/>
    <property type="match status" value="1"/>
</dbReference>